<evidence type="ECO:0000313" key="2">
    <source>
        <dbReference type="Proteomes" id="UP000319771"/>
    </source>
</evidence>
<sequence length="97" mass="10989">MASTERIREDGFEGDTSRDALRAQFAVLRRVTPAQRLALMDGLTQLARSLAREGLRRRHPGLAEEELDVLFFELVLGRDLAARVLEHRRARLARPGP</sequence>
<dbReference type="Proteomes" id="UP000319771">
    <property type="component" value="Unassembled WGS sequence"/>
</dbReference>
<proteinExistence type="predicted"/>
<accession>A0A538U2S8</accession>
<evidence type="ECO:0000313" key="1">
    <source>
        <dbReference type="EMBL" id="TMQ70197.1"/>
    </source>
</evidence>
<comment type="caution">
    <text evidence="1">The sequence shown here is derived from an EMBL/GenBank/DDBJ whole genome shotgun (WGS) entry which is preliminary data.</text>
</comment>
<dbReference type="AlphaFoldDB" id="A0A538U2S8"/>
<organism evidence="1 2">
    <name type="scientific">Eiseniibacteriota bacterium</name>
    <dbReference type="NCBI Taxonomy" id="2212470"/>
    <lineage>
        <taxon>Bacteria</taxon>
        <taxon>Candidatus Eiseniibacteriota</taxon>
    </lineage>
</organism>
<dbReference type="EMBL" id="VBPB01000243">
    <property type="protein sequence ID" value="TMQ70197.1"/>
    <property type="molecule type" value="Genomic_DNA"/>
</dbReference>
<gene>
    <name evidence="1" type="ORF">E6K81_13220</name>
</gene>
<protein>
    <submittedName>
        <fullName evidence="1">Uncharacterized protein</fullName>
    </submittedName>
</protein>
<reference evidence="1 2" key="1">
    <citation type="journal article" date="2019" name="Nat. Microbiol.">
        <title>Mediterranean grassland soil C-N compound turnover is dependent on rainfall and depth, and is mediated by genomically divergent microorganisms.</title>
        <authorList>
            <person name="Diamond S."/>
            <person name="Andeer P.F."/>
            <person name="Li Z."/>
            <person name="Crits-Christoph A."/>
            <person name="Burstein D."/>
            <person name="Anantharaman K."/>
            <person name="Lane K.R."/>
            <person name="Thomas B.C."/>
            <person name="Pan C."/>
            <person name="Northen T.R."/>
            <person name="Banfield J.F."/>
        </authorList>
    </citation>
    <scope>NUCLEOTIDE SEQUENCE [LARGE SCALE GENOMIC DNA]</scope>
    <source>
        <strain evidence="1">WS_11</strain>
    </source>
</reference>
<name>A0A538U2S8_UNCEI</name>